<protein>
    <submittedName>
        <fullName evidence="2">Uncharacterized protein</fullName>
    </submittedName>
</protein>
<reference evidence="2 3" key="1">
    <citation type="submission" date="2019-05" db="EMBL/GenBank/DDBJ databases">
        <title>Another draft genome of Portunus trituberculatus and its Hox gene families provides insights of decapod evolution.</title>
        <authorList>
            <person name="Jeong J.-H."/>
            <person name="Song I."/>
            <person name="Kim S."/>
            <person name="Choi T."/>
            <person name="Kim D."/>
            <person name="Ryu S."/>
            <person name="Kim W."/>
        </authorList>
    </citation>
    <scope>NUCLEOTIDE SEQUENCE [LARGE SCALE GENOMIC DNA]</scope>
    <source>
        <tissue evidence="2">Muscle</tissue>
    </source>
</reference>
<sequence length="70" mass="8024">MKINHRERMKKLNERREEEGKDLSRSAQRHPPPPTYDLTRSHTCPLHTTSACSLNLTAVSFTAFTVTSNK</sequence>
<feature type="region of interest" description="Disordered" evidence="1">
    <location>
        <begin position="1"/>
        <end position="41"/>
    </location>
</feature>
<proteinExistence type="predicted"/>
<name>A0A5B7D9L4_PORTR</name>
<evidence type="ECO:0000313" key="2">
    <source>
        <dbReference type="EMBL" id="MPC18024.1"/>
    </source>
</evidence>
<dbReference type="Proteomes" id="UP000324222">
    <property type="component" value="Unassembled WGS sequence"/>
</dbReference>
<dbReference type="AlphaFoldDB" id="A0A5B7D9L4"/>
<dbReference type="EMBL" id="VSRR010000640">
    <property type="protein sequence ID" value="MPC18024.1"/>
    <property type="molecule type" value="Genomic_DNA"/>
</dbReference>
<comment type="caution">
    <text evidence="2">The sequence shown here is derived from an EMBL/GenBank/DDBJ whole genome shotgun (WGS) entry which is preliminary data.</text>
</comment>
<feature type="compositionally biased region" description="Basic and acidic residues" evidence="1">
    <location>
        <begin position="1"/>
        <end position="24"/>
    </location>
</feature>
<evidence type="ECO:0000313" key="3">
    <source>
        <dbReference type="Proteomes" id="UP000324222"/>
    </source>
</evidence>
<accession>A0A5B7D9L4</accession>
<keyword evidence="3" id="KW-1185">Reference proteome</keyword>
<evidence type="ECO:0000256" key="1">
    <source>
        <dbReference type="SAM" id="MobiDB-lite"/>
    </source>
</evidence>
<gene>
    <name evidence="2" type="ORF">E2C01_010895</name>
</gene>
<organism evidence="2 3">
    <name type="scientific">Portunus trituberculatus</name>
    <name type="common">Swimming crab</name>
    <name type="synonym">Neptunus trituberculatus</name>
    <dbReference type="NCBI Taxonomy" id="210409"/>
    <lineage>
        <taxon>Eukaryota</taxon>
        <taxon>Metazoa</taxon>
        <taxon>Ecdysozoa</taxon>
        <taxon>Arthropoda</taxon>
        <taxon>Crustacea</taxon>
        <taxon>Multicrustacea</taxon>
        <taxon>Malacostraca</taxon>
        <taxon>Eumalacostraca</taxon>
        <taxon>Eucarida</taxon>
        <taxon>Decapoda</taxon>
        <taxon>Pleocyemata</taxon>
        <taxon>Brachyura</taxon>
        <taxon>Eubrachyura</taxon>
        <taxon>Portunoidea</taxon>
        <taxon>Portunidae</taxon>
        <taxon>Portuninae</taxon>
        <taxon>Portunus</taxon>
    </lineage>
</organism>